<dbReference type="PANTHER" id="PTHR15678:SF6">
    <property type="entry name" value="BRIDGE-LIKE LIPID TRANSFER PROTEIN FAMILY MEMBER 2"/>
    <property type="match status" value="1"/>
</dbReference>
<evidence type="ECO:0000313" key="5">
    <source>
        <dbReference type="Proteomes" id="UP001530315"/>
    </source>
</evidence>
<name>A0ABD3MSL3_9STRA</name>
<feature type="region of interest" description="Disordered" evidence="2">
    <location>
        <begin position="2540"/>
        <end position="2582"/>
    </location>
</feature>
<sequence>MSSDRLMTTRRIQICLCLLELSLAMTISVLAFFLLKILPFRSSWPSRIYSTLAGILIIKSTLSSLLSLKNRSAYEEIYQSEDIQCEDEVDGLKLFASMQERRAQSQLGSGEDGVSCVSSSFEDAVKSLQSNNQTISREISYTKKFLMDIEEEERNNPPSKISFPLFVVLATVLLQVAVRILVIVQNLRRSLPWRRRRSTRNGLIQFSDIPFTIGRSMSSSGCSFRIFSFLNRWLESNVDDKLQHDFSPDNSPLLLQAVSIDRISINSSHLVMKQPGQHSTAMSQLSWFGIRLEGIDISVTMLLKRKSRRVGEREVSTSNDLHSVSLQLQVGALEVGIFPCFIDWCRGSEIKLNARAFFDARASDIPAYGKHSNLSGFGLSATLSHLFICRALKGARAKSRDAVVSWDKMQSFLHLNLHTVFDSGSYGRHSQRLTASSMTLPSGFCLVHNSREGSTWIKPSPLSRRVHMNLGSQYTLGINLEHVQKILSLLKDTPSPLIKNFSANDQHATHGNSKKKSSIQFVELNAVIRLQLFIFISRSRDKTDTVTLDFLSLESPNLALLWRNNDESLPDSTGDQIQRDAKQRCDVPYPLLVASTKYISLQHDVFYGDQLDCSFAVRDLVRLNQVQVKVGVTHDQCQRRDRSKRAIIDLGGIFIRADREDVNKLAYTMKALVDTKPLLADLQSRAKETKQSLSSNAKHSMSQYSNAVSEKEKTTRDTLSYIQFSCDSVDVIVELSASPEIVTTDDKVRVALLQTETNVTILRNRENPNEESGDLDQPNLDLNLPDQLFDFGVKRCAHHHLIDASVLRAEGSVTFLPHLSLPVILEPSQSVDERPHGCSQEVSFHGEFSTVALKSTVPLNSRSNDERSVFVCFDALNIYERFGKKIEVGTSLFSFPVHKFSFRSDFSKPQETDWSMAQTYTLYAAADFVKILHCKGSFCMTEERNIETDERTESISVQFSRGSAELEVIWSPILQWLAVSCNSRIQRALACLRTPGSKKGLSNRTFSSHKTNIRIGVDCNATANVHAYVGVESYLCAVIEGGSTMNISIAKYPSSSSATLKEETKPNLSFEAKQIKLHFNDIETPICVVEGISLQNYHRRAYYNEINEYCNTNTSPIDYCGDELVSDHDGHPLKEIFELRVGSSITVQFPPALHFGQVIEDMTLVPKALFDGLNRLKGDHKKQRKKYQLMSMKCTVPFLDISLMDYDPGSERSTGTNILRDELRIFFEAVEVSIERNEPPSRTQARINSLDEDDSSTHLYGPQIQGGFICLTVKHVVCILYPLNLVTPLLRMDEFALNGYLHLAALSPTTPGLQEGKTVTSLLLCHHNHSTGNHLSSHQHRQCSCHYGVSLHSTGLPVKIYTSAQVKSGGLNLMFGSVLSDSISRLMECIQRLLPPPPQSGPDHEVAMKLTWWDSVRFFIHGSISISADELSFRWLLDSYVFWDHSIMFYCQKCEMRHTVGLFKVDASDINVSIPGTAYDMSVHPSVRDTKSSFHLPHQAESVVSRERHPLLYVPLLKAQVNISWEMLHPGGVCHEHHSVCMKIKGDEEVRRRDKFAAFRTDGVNVQFWIELPGSDSIGADNWVALRVDVLPWFTHVNSTSTSSPQTNEKDSKPFPTFRSVVAKASVKNMKMATWFEDEEDMDGLCLTVKAVNYSASLDGGKEIVIEGPAKAALLDVSEFKHVVNIVGDHQEGNDDLIDNELIASEFGAVRSLCNFEVKQVSPQKESFHREDVNSSLFMKLPFLKLQELSSHIHELEYIVSINKIDICNQSMTKILAVPSQVRRTTLDGRGQSSTWSILVARCRLLWTIEIRDSIMGISKDLIYTFGFMNSQLRQLQVVSKETSEQEHNTGESCGVASPFVGEGLSRRDSFNKSRLAYLLAEDGGAPRRRSALHAGQIQAASFDEQKMTGRNSTIPTLDIHFSNPQVQLHSIATGGSIILAIERAQVEAREFIHFIVPNARSKDGKVSPSNLLKKTENTYTLTNMEAYSLSTRVDVNLGLPWLEVCSPKDHRHTHSAAVDERDHSNLCHQNIYPPHLHQHEPLSFSKSGLLHPILNKFTFQSTQIFHRPPHHNSTQELIHFINQGLVVGQDEAAVDNIELLIDLLNFNLDSYQFKTTLDVLRNVLLEVPKPHQRHQSLDQDDTSTKSPGGISSVAATEMEQLLSGDIKYRDKKGRQMLRTAAMSLLREIEDKIALEGSEVFRRISYTLGKLQWNMQNQDVIDDVQISFTGFNGQHDYSRDGSTISQFSLEDVRISSLKPGPDSIGFLDPTSVVKSVLGNARSACDRCGQYFDHSNNDLFSCAFHLGQYDYGIWTCCKATNFNASGCKSGPHSGKERAAVIRVESLPQVVGGLSLYSHFEVNLFPGIPHTLMIQISKSMSRLLKSYFFVEDDHDEEFDAVSTFSDSTGSDEAISMQSEYLPKSTIRRKSPSIGAQGAPPSGNRCIPGSSTELDSKSSELKSPSKAAEVVLFKVWRVGYVDVNVSVGGFKRLPQASSIDICVPAYSKAYEIGTWEFHGKKYLTHVVREVLKSGASSGLDKFRRKVMGGSSNTSTGQSGDQLEPILESSSPNLSPRHPPPILDSSASELGSFIGKHLFRPMGAADILGTPAKKRKKKLFGL</sequence>
<feature type="compositionally biased region" description="Polar residues" evidence="2">
    <location>
        <begin position="691"/>
        <end position="708"/>
    </location>
</feature>
<organism evidence="4 5">
    <name type="scientific">Stephanodiscus triporus</name>
    <dbReference type="NCBI Taxonomy" id="2934178"/>
    <lineage>
        <taxon>Eukaryota</taxon>
        <taxon>Sar</taxon>
        <taxon>Stramenopiles</taxon>
        <taxon>Ochrophyta</taxon>
        <taxon>Bacillariophyta</taxon>
        <taxon>Coscinodiscophyceae</taxon>
        <taxon>Thalassiosirophycidae</taxon>
        <taxon>Stephanodiscales</taxon>
        <taxon>Stephanodiscaceae</taxon>
        <taxon>Stephanodiscus</taxon>
    </lineage>
</organism>
<evidence type="ECO:0000256" key="1">
    <source>
        <dbReference type="PROSITE-ProRule" id="PRU00432"/>
    </source>
</evidence>
<evidence type="ECO:0008006" key="6">
    <source>
        <dbReference type="Google" id="ProtNLM"/>
    </source>
</evidence>
<feature type="transmembrane region" description="Helical" evidence="3">
    <location>
        <begin position="163"/>
        <end position="184"/>
    </location>
</feature>
<keyword evidence="1" id="KW-0863">Zinc-finger</keyword>
<protein>
    <recommendedName>
        <fullName evidence="6">FMP27 GFWDK domain-containing protein</fullName>
    </recommendedName>
</protein>
<feature type="transmembrane region" description="Helical" evidence="3">
    <location>
        <begin position="47"/>
        <end position="68"/>
    </location>
</feature>
<dbReference type="InterPro" id="IPR001562">
    <property type="entry name" value="Znf_Btk_motif"/>
</dbReference>
<feature type="region of interest" description="Disordered" evidence="2">
    <location>
        <begin position="2423"/>
        <end position="2457"/>
    </location>
</feature>
<dbReference type="Proteomes" id="UP001530315">
    <property type="component" value="Unassembled WGS sequence"/>
</dbReference>
<dbReference type="InterPro" id="IPR045167">
    <property type="entry name" value="Hobbit"/>
</dbReference>
<dbReference type="PANTHER" id="PTHR15678">
    <property type="entry name" value="ANTIGEN MLAA-22-RELATED"/>
    <property type="match status" value="1"/>
</dbReference>
<keyword evidence="1" id="KW-0479">Metal-binding</keyword>
<evidence type="ECO:0000313" key="4">
    <source>
        <dbReference type="EMBL" id="KAL3766945.1"/>
    </source>
</evidence>
<keyword evidence="3" id="KW-0472">Membrane</keyword>
<gene>
    <name evidence="4" type="ORF">ACHAW5_001789</name>
</gene>
<dbReference type="PROSITE" id="PS51113">
    <property type="entry name" value="ZF_BTK"/>
    <property type="match status" value="1"/>
</dbReference>
<accession>A0ABD3MSL3</accession>
<proteinExistence type="predicted"/>
<comment type="caution">
    <text evidence="4">The sequence shown here is derived from an EMBL/GenBank/DDBJ whole genome shotgun (WGS) entry which is preliminary data.</text>
</comment>
<keyword evidence="1" id="KW-0862">Zinc</keyword>
<evidence type="ECO:0000256" key="2">
    <source>
        <dbReference type="SAM" id="MobiDB-lite"/>
    </source>
</evidence>
<evidence type="ECO:0000256" key="3">
    <source>
        <dbReference type="SAM" id="Phobius"/>
    </source>
</evidence>
<keyword evidence="5" id="KW-1185">Reference proteome</keyword>
<keyword evidence="3" id="KW-0812">Transmembrane</keyword>
<feature type="transmembrane region" description="Helical" evidence="3">
    <location>
        <begin position="12"/>
        <end position="35"/>
    </location>
</feature>
<feature type="region of interest" description="Disordered" evidence="2">
    <location>
        <begin position="689"/>
        <end position="710"/>
    </location>
</feature>
<reference evidence="4 5" key="1">
    <citation type="submission" date="2024-10" db="EMBL/GenBank/DDBJ databases">
        <title>Updated reference genomes for cyclostephanoid diatoms.</title>
        <authorList>
            <person name="Roberts W.R."/>
            <person name="Alverson A.J."/>
        </authorList>
    </citation>
    <scope>NUCLEOTIDE SEQUENCE [LARGE SCALE GENOMIC DNA]</scope>
    <source>
        <strain evidence="4 5">AJA276-08</strain>
    </source>
</reference>
<dbReference type="GO" id="GO:0008270">
    <property type="term" value="F:zinc ion binding"/>
    <property type="evidence" value="ECO:0007669"/>
    <property type="project" value="UniProtKB-KW"/>
</dbReference>
<feature type="compositionally biased region" description="Low complexity" evidence="2">
    <location>
        <begin position="2545"/>
        <end position="2556"/>
    </location>
</feature>
<keyword evidence="3" id="KW-1133">Transmembrane helix</keyword>
<dbReference type="EMBL" id="JALLAZ020001716">
    <property type="protein sequence ID" value="KAL3766945.1"/>
    <property type="molecule type" value="Genomic_DNA"/>
</dbReference>
<dbReference type="Pfam" id="PF10344">
    <property type="entry name" value="Hobbit"/>
    <property type="match status" value="2"/>
</dbReference>